<dbReference type="AlphaFoldDB" id="A0A8J4T5G9"/>
<dbReference type="EMBL" id="AOFI03000001">
    <property type="protein sequence ID" value="KAF4326321.1"/>
    <property type="molecule type" value="Genomic_DNA"/>
</dbReference>
<protein>
    <recommendedName>
        <fullName evidence="6">Alpha-galactosidase</fullName>
    </recommendedName>
</protein>
<evidence type="ECO:0000313" key="5">
    <source>
        <dbReference type="Proteomes" id="UP000702964"/>
    </source>
</evidence>
<evidence type="ECO:0008006" key="6">
    <source>
        <dbReference type="Google" id="ProtNLM"/>
    </source>
</evidence>
<evidence type="ECO:0000313" key="4">
    <source>
        <dbReference type="EMBL" id="KAF4326321.1"/>
    </source>
</evidence>
<dbReference type="GO" id="GO:0005975">
    <property type="term" value="P:carbohydrate metabolic process"/>
    <property type="evidence" value="ECO:0007669"/>
    <property type="project" value="InterPro"/>
</dbReference>
<dbReference type="Pfam" id="PF00756">
    <property type="entry name" value="Esterase"/>
    <property type="match status" value="1"/>
</dbReference>
<dbReference type="InterPro" id="IPR029058">
    <property type="entry name" value="AB_hydrolase_fold"/>
</dbReference>
<reference evidence="4" key="2">
    <citation type="submission" date="2020-02" db="EMBL/GenBank/DDBJ databases">
        <authorList>
            <person name="Studholme D.J."/>
        </authorList>
    </citation>
    <scope>NUCLEOTIDE SEQUENCE</scope>
    <source>
        <strain evidence="4">00238/432</strain>
    </source>
</reference>
<evidence type="ECO:0000256" key="2">
    <source>
        <dbReference type="ARBA" id="ARBA00022801"/>
    </source>
</evidence>
<dbReference type="InterPro" id="IPR000801">
    <property type="entry name" value="Esterase-like"/>
</dbReference>
<dbReference type="PANTHER" id="PTHR48098">
    <property type="entry name" value="ENTEROCHELIN ESTERASE-RELATED"/>
    <property type="match status" value="1"/>
</dbReference>
<name>A0A8J4T5G9_9STRA</name>
<dbReference type="GO" id="GO:0004553">
    <property type="term" value="F:hydrolase activity, hydrolyzing O-glycosyl compounds"/>
    <property type="evidence" value="ECO:0007669"/>
    <property type="project" value="InterPro"/>
</dbReference>
<evidence type="ECO:0000256" key="3">
    <source>
        <dbReference type="ARBA" id="ARBA00023295"/>
    </source>
</evidence>
<gene>
    <name evidence="4" type="ORF">G195_000162</name>
</gene>
<dbReference type="SUPFAM" id="SSF51445">
    <property type="entry name" value="(Trans)glycosidases"/>
    <property type="match status" value="1"/>
</dbReference>
<dbReference type="PANTHER" id="PTHR48098:SF6">
    <property type="entry name" value="FERRI-BACILLIBACTIN ESTERASE BESA"/>
    <property type="match status" value="1"/>
</dbReference>
<dbReference type="SUPFAM" id="SSF53474">
    <property type="entry name" value="alpha/beta-Hydrolases"/>
    <property type="match status" value="1"/>
</dbReference>
<dbReference type="InterPro" id="IPR002241">
    <property type="entry name" value="Glyco_hydro_27"/>
</dbReference>
<keyword evidence="2" id="KW-0378">Hydrolase</keyword>
<proteinExistence type="inferred from homology"/>
<organism evidence="4 5">
    <name type="scientific">Phytophthora kernoviae 00238/432</name>
    <dbReference type="NCBI Taxonomy" id="1284355"/>
    <lineage>
        <taxon>Eukaryota</taxon>
        <taxon>Sar</taxon>
        <taxon>Stramenopiles</taxon>
        <taxon>Oomycota</taxon>
        <taxon>Peronosporomycetes</taxon>
        <taxon>Peronosporales</taxon>
        <taxon>Peronosporaceae</taxon>
        <taxon>Phytophthora</taxon>
    </lineage>
</organism>
<evidence type="ECO:0000256" key="1">
    <source>
        <dbReference type="ARBA" id="ARBA00009743"/>
    </source>
</evidence>
<dbReference type="Proteomes" id="UP000702964">
    <property type="component" value="Unassembled WGS sequence"/>
</dbReference>
<comment type="similarity">
    <text evidence="1">Belongs to the glycosyl hydrolase 27 family.</text>
</comment>
<dbReference type="InterPro" id="IPR013785">
    <property type="entry name" value="Aldolase_TIM"/>
</dbReference>
<comment type="caution">
    <text evidence="4">The sequence shown here is derived from an EMBL/GenBank/DDBJ whole genome shotgun (WGS) entry which is preliminary data.</text>
</comment>
<reference evidence="4" key="1">
    <citation type="journal article" date="2015" name="Genom Data">
        <title>Draft genome sequences of Phytophthora kernoviae and Phytophthora ramorum lineage EU2 from Scotland.</title>
        <authorList>
            <person name="Sambles C."/>
            <person name="Schlenzig A."/>
            <person name="O'Neill P."/>
            <person name="Grant M."/>
            <person name="Studholme D.J."/>
        </authorList>
    </citation>
    <scope>NUCLEOTIDE SEQUENCE</scope>
    <source>
        <strain evidence="4">00238/432</strain>
    </source>
</reference>
<dbReference type="Gene3D" id="3.40.50.1820">
    <property type="entry name" value="alpha/beta hydrolase"/>
    <property type="match status" value="1"/>
</dbReference>
<dbReference type="InterPro" id="IPR050583">
    <property type="entry name" value="Mycobacterial_A85_antigen"/>
</dbReference>
<dbReference type="Gene3D" id="3.20.20.70">
    <property type="entry name" value="Aldolase class I"/>
    <property type="match status" value="1"/>
</dbReference>
<keyword evidence="3" id="KW-0326">Glycosidase</keyword>
<dbReference type="InterPro" id="IPR017853">
    <property type="entry name" value="GH"/>
</dbReference>
<sequence>MISKAIERSGRRMVLSLSPGPAPVEHSEFFAEHANMWRVTDDFWDLWPLLLDMFDRCRTWQGVPQAGCWPDCDMLPLGHIGIRSVDGGGADRWTRFTPDEQLTMMSLWSIFRSPLIFGGELRDNDDWTLSLLTNREVLPQNAEGSSYVAVFNISENPLQLEMNFAEIGLSDITEDEATHTITGNVKIYESFPIPQLQTERRVWIYLPKSYNESNRSYPVYYMQDGQNMFDEATSWGCEWGVDETLEQMALENPALEVIVVAIDHGGNDRNHEYNFTINTEYNFGGKGEAYADFLAQTLKPYIDSHYRTLAEAEHTIIAGSSFGAYVSLYTAIRYPDQFGRVGGFSFVMWHDSGGIIQLIQESNLSPALRVYLSIGELETDNPDFNRVACEHVALTHQALIASGVPEKQIRVDVIPGGTHHESTWGVLFPEVHRWLLQP</sequence>
<dbReference type="Pfam" id="PF16499">
    <property type="entry name" value="Melibiase_2"/>
    <property type="match status" value="1"/>
</dbReference>
<accession>A0A8J4T5G9</accession>